<evidence type="ECO:0000313" key="4">
    <source>
        <dbReference type="Proteomes" id="UP000663879"/>
    </source>
</evidence>
<proteinExistence type="inferred from homology"/>
<organism evidence="3 4">
    <name type="scientific">Brachionus calyciflorus</name>
    <dbReference type="NCBI Taxonomy" id="104777"/>
    <lineage>
        <taxon>Eukaryota</taxon>
        <taxon>Metazoa</taxon>
        <taxon>Spiralia</taxon>
        <taxon>Gnathifera</taxon>
        <taxon>Rotifera</taxon>
        <taxon>Eurotatoria</taxon>
        <taxon>Monogononta</taxon>
        <taxon>Pseudotrocha</taxon>
        <taxon>Ploima</taxon>
        <taxon>Brachionidae</taxon>
        <taxon>Brachionus</taxon>
    </lineage>
</organism>
<dbReference type="EMBL" id="CAJNOC010001602">
    <property type="protein sequence ID" value="CAF0877582.1"/>
    <property type="molecule type" value="Genomic_DNA"/>
</dbReference>
<dbReference type="OrthoDB" id="504689at2759"/>
<dbReference type="GO" id="GO:0010181">
    <property type="term" value="F:FMN binding"/>
    <property type="evidence" value="ECO:0007669"/>
    <property type="project" value="InterPro"/>
</dbReference>
<keyword evidence="4" id="KW-1185">Reference proteome</keyword>
<dbReference type="AlphaFoldDB" id="A0A813XKL8"/>
<comment type="similarity">
    <text evidence="1">Belongs to the WrbA family.</text>
</comment>
<dbReference type="PANTHER" id="PTHR30546">
    <property type="entry name" value="FLAVODOXIN-RELATED PROTEIN WRBA-RELATED"/>
    <property type="match status" value="1"/>
</dbReference>
<dbReference type="Pfam" id="PF03358">
    <property type="entry name" value="FMN_red"/>
    <property type="match status" value="1"/>
</dbReference>
<dbReference type="InterPro" id="IPR008254">
    <property type="entry name" value="Flavodoxin/NO_synth"/>
</dbReference>
<dbReference type="GO" id="GO:0016020">
    <property type="term" value="C:membrane"/>
    <property type="evidence" value="ECO:0007669"/>
    <property type="project" value="TreeGrafter"/>
</dbReference>
<dbReference type="PROSITE" id="PS50902">
    <property type="entry name" value="FLAVODOXIN_LIKE"/>
    <property type="match status" value="1"/>
</dbReference>
<dbReference type="PANTHER" id="PTHR30546:SF23">
    <property type="entry name" value="FLAVOPROTEIN-LIKE PROTEIN YCP4-RELATED"/>
    <property type="match status" value="1"/>
</dbReference>
<name>A0A813XKL8_9BILA</name>
<dbReference type="FunFam" id="3.40.50.360:FF:000001">
    <property type="entry name" value="NAD(P)H dehydrogenase (Quinone) FQR1-like"/>
    <property type="match status" value="1"/>
</dbReference>
<dbReference type="GO" id="GO:0003955">
    <property type="term" value="F:NAD(P)H dehydrogenase (quinone) activity"/>
    <property type="evidence" value="ECO:0007669"/>
    <property type="project" value="InterPro"/>
</dbReference>
<dbReference type="NCBIfam" id="NF002999">
    <property type="entry name" value="PRK03767.1"/>
    <property type="match status" value="1"/>
</dbReference>
<dbReference type="InterPro" id="IPR029039">
    <property type="entry name" value="Flavoprotein-like_sf"/>
</dbReference>
<evidence type="ECO:0000259" key="2">
    <source>
        <dbReference type="PROSITE" id="PS50902"/>
    </source>
</evidence>
<accession>A0A813XKL8</accession>
<dbReference type="InterPro" id="IPR005025">
    <property type="entry name" value="FMN_Rdtase-like_dom"/>
</dbReference>
<evidence type="ECO:0000256" key="1">
    <source>
        <dbReference type="ARBA" id="ARBA00006961"/>
    </source>
</evidence>
<reference evidence="3" key="1">
    <citation type="submission" date="2021-02" db="EMBL/GenBank/DDBJ databases">
        <authorList>
            <person name="Nowell W R."/>
        </authorList>
    </citation>
    <scope>NUCLEOTIDE SEQUENCE</scope>
    <source>
        <strain evidence="3">Ploen Becks lab</strain>
    </source>
</reference>
<dbReference type="Gene3D" id="3.40.50.360">
    <property type="match status" value="1"/>
</dbReference>
<evidence type="ECO:0000313" key="3">
    <source>
        <dbReference type="EMBL" id="CAF0877582.1"/>
    </source>
</evidence>
<protein>
    <recommendedName>
        <fullName evidence="2">Flavodoxin-like domain-containing protein</fullName>
    </recommendedName>
</protein>
<dbReference type="Proteomes" id="UP000663879">
    <property type="component" value="Unassembled WGS sequence"/>
</dbReference>
<dbReference type="SUPFAM" id="SSF52218">
    <property type="entry name" value="Flavoproteins"/>
    <property type="match status" value="1"/>
</dbReference>
<dbReference type="InterPro" id="IPR010089">
    <property type="entry name" value="Flavoprotein_WrbA-like"/>
</dbReference>
<sequence length="201" mass="21292">MSAKKKTVFVIYYSMYGHVQALAREVCKGLEKAGVNAKLFQIAETLPQEVLEKMGAPPKAADIPVITVDKLTEADGLIFGIPTRFGMLPAQVKALFDQCGQLWMKGALANKFVGTFFSTGSLAGGQETTALTCMPFFAHNGMLFVPIGTKSKILGDNSAVRGGSAYGAGCIATGPAPSAAELQLAEEQGFDFGSVVRRTNF</sequence>
<feature type="domain" description="Flavodoxin-like" evidence="2">
    <location>
        <begin position="8"/>
        <end position="193"/>
    </location>
</feature>
<dbReference type="NCBIfam" id="TIGR01755">
    <property type="entry name" value="flav_wrbA"/>
    <property type="match status" value="1"/>
</dbReference>
<gene>
    <name evidence="3" type="ORF">OXX778_LOCUS10248</name>
</gene>
<comment type="caution">
    <text evidence="3">The sequence shown here is derived from an EMBL/GenBank/DDBJ whole genome shotgun (WGS) entry which is preliminary data.</text>
</comment>